<evidence type="ECO:0000259" key="2">
    <source>
        <dbReference type="Pfam" id="PF10419"/>
    </source>
</evidence>
<proteinExistence type="predicted"/>
<keyword evidence="4" id="KW-1185">Reference proteome</keyword>
<dbReference type="GeneID" id="85330945"/>
<gene>
    <name evidence="3" type="ORF">B0T26DRAFT_854357</name>
</gene>
<feature type="compositionally biased region" description="Basic and acidic residues" evidence="1">
    <location>
        <begin position="399"/>
        <end position="421"/>
    </location>
</feature>
<accession>A0AA40AKC1</accession>
<evidence type="ECO:0000313" key="4">
    <source>
        <dbReference type="Proteomes" id="UP001172101"/>
    </source>
</evidence>
<evidence type="ECO:0000313" key="3">
    <source>
        <dbReference type="EMBL" id="KAK0717385.1"/>
    </source>
</evidence>
<reference evidence="3" key="1">
    <citation type="submission" date="2023-06" db="EMBL/GenBank/DDBJ databases">
        <title>Genome-scale phylogeny and comparative genomics of the fungal order Sordariales.</title>
        <authorList>
            <consortium name="Lawrence Berkeley National Laboratory"/>
            <person name="Hensen N."/>
            <person name="Bonometti L."/>
            <person name="Westerberg I."/>
            <person name="Brannstrom I.O."/>
            <person name="Guillou S."/>
            <person name="Cros-Aarteil S."/>
            <person name="Calhoun S."/>
            <person name="Haridas S."/>
            <person name="Kuo A."/>
            <person name="Mondo S."/>
            <person name="Pangilinan J."/>
            <person name="Riley R."/>
            <person name="LaButti K."/>
            <person name="Andreopoulos B."/>
            <person name="Lipzen A."/>
            <person name="Chen C."/>
            <person name="Yanf M."/>
            <person name="Daum C."/>
            <person name="Ng V."/>
            <person name="Clum A."/>
            <person name="Steindorff A."/>
            <person name="Ohm R."/>
            <person name="Martin F."/>
            <person name="Silar P."/>
            <person name="Natvig D."/>
            <person name="Lalanne C."/>
            <person name="Gautier V."/>
            <person name="Ament-velasquez S.L."/>
            <person name="Kruys A."/>
            <person name="Hutchinson M.I."/>
            <person name="Powell A.J."/>
            <person name="Barry K."/>
            <person name="Miller A.N."/>
            <person name="Grigoriev I.V."/>
            <person name="Debuchy R."/>
            <person name="Gladieux P."/>
            <person name="Thoren M.H."/>
            <person name="Johannesson H."/>
        </authorList>
    </citation>
    <scope>NUCLEOTIDE SEQUENCE</scope>
    <source>
        <strain evidence="3">SMH2392-1A</strain>
    </source>
</reference>
<feature type="compositionally biased region" description="Polar residues" evidence="1">
    <location>
        <begin position="376"/>
        <end position="393"/>
    </location>
</feature>
<dbReference type="Gene3D" id="2.60.40.4370">
    <property type="match status" value="1"/>
</dbReference>
<comment type="caution">
    <text evidence="3">The sequence shown here is derived from an EMBL/GenBank/DDBJ whole genome shotgun (WGS) entry which is preliminary data.</text>
</comment>
<dbReference type="InterPro" id="IPR019481">
    <property type="entry name" value="TFIIIC_triple_barrel"/>
</dbReference>
<dbReference type="EMBL" id="JAUIRO010000004">
    <property type="protein sequence ID" value="KAK0717385.1"/>
    <property type="molecule type" value="Genomic_DNA"/>
</dbReference>
<feature type="compositionally biased region" description="Polar residues" evidence="1">
    <location>
        <begin position="74"/>
        <end position="86"/>
    </location>
</feature>
<feature type="region of interest" description="Disordered" evidence="1">
    <location>
        <begin position="1"/>
        <end position="21"/>
    </location>
</feature>
<feature type="compositionally biased region" description="Basic residues" evidence="1">
    <location>
        <begin position="350"/>
        <end position="369"/>
    </location>
</feature>
<dbReference type="Pfam" id="PF10419">
    <property type="entry name" value="TFIIIC_sub6"/>
    <property type="match status" value="1"/>
</dbReference>
<dbReference type="RefSeq" id="XP_060296178.1">
    <property type="nucleotide sequence ID" value="XM_060447675.1"/>
</dbReference>
<name>A0AA40AKC1_9PEZI</name>
<feature type="region of interest" description="Disordered" evidence="1">
    <location>
        <begin position="72"/>
        <end position="112"/>
    </location>
</feature>
<dbReference type="Proteomes" id="UP001172101">
    <property type="component" value="Unassembled WGS sequence"/>
</dbReference>
<feature type="region of interest" description="Disordered" evidence="1">
    <location>
        <begin position="345"/>
        <end position="421"/>
    </location>
</feature>
<dbReference type="AlphaFoldDB" id="A0AA40AKC1"/>
<sequence length="421" mass="47603">MASDSRLRQTPSVQEENEDEWEYEYSTTEIETYYLTLDLSVRDFLERRKGTVVQTRGGYRVWYNPLFNAPEPRATNSELITNNQNGDDGELPEHGLPDLDNIGLAPSDSRSELPIDPLLQGQPGGNIYRPDKPNDDPVDEIQILDLHSAEPIISYRNHVFRGSWVENIGTEMIFTPHEDNPALPLLRRLNQNIDLLAASASRINFKEATLVLKNVGVSREPEPAREEYERDEDIPERYRRNGGIYVHIGGDKSGQRQPQAHFLEDLITLKRKRGEKDEVTIQSVETRQNRLMVEDEEEERRRNKLRADHMRMLAFRERKKDETSATIGTATGGVASAALAAEGSYIPRQKATKGRRGPGSRPRTRRAVLIRRDSVTGDNRSSSTAWADESTPTPAHWSDLPRAEAAVREPDGVSDREGSLG</sequence>
<feature type="domain" description="Transcription factor TFIIIC triple barrel" evidence="2">
    <location>
        <begin position="28"/>
        <end position="210"/>
    </location>
</feature>
<evidence type="ECO:0000256" key="1">
    <source>
        <dbReference type="SAM" id="MobiDB-lite"/>
    </source>
</evidence>
<organism evidence="3 4">
    <name type="scientific">Lasiosphaeria miniovina</name>
    <dbReference type="NCBI Taxonomy" id="1954250"/>
    <lineage>
        <taxon>Eukaryota</taxon>
        <taxon>Fungi</taxon>
        <taxon>Dikarya</taxon>
        <taxon>Ascomycota</taxon>
        <taxon>Pezizomycotina</taxon>
        <taxon>Sordariomycetes</taxon>
        <taxon>Sordariomycetidae</taxon>
        <taxon>Sordariales</taxon>
        <taxon>Lasiosphaeriaceae</taxon>
        <taxon>Lasiosphaeria</taxon>
    </lineage>
</organism>
<protein>
    <recommendedName>
        <fullName evidence="2">Transcription factor TFIIIC triple barrel domain-containing protein</fullName>
    </recommendedName>
</protein>